<dbReference type="AlphaFoldDB" id="A0A1D2MSE0"/>
<keyword evidence="4" id="KW-1185">Reference proteome</keyword>
<feature type="chain" id="PRO_5008904476" evidence="2">
    <location>
        <begin position="25"/>
        <end position="163"/>
    </location>
</feature>
<evidence type="ECO:0000256" key="1">
    <source>
        <dbReference type="SAM" id="Coils"/>
    </source>
</evidence>
<gene>
    <name evidence="3" type="ORF">Ocin01_10867</name>
</gene>
<feature type="coiled-coil region" evidence="1">
    <location>
        <begin position="30"/>
        <end position="89"/>
    </location>
</feature>
<keyword evidence="1" id="KW-0175">Coiled coil</keyword>
<proteinExistence type="predicted"/>
<name>A0A1D2MSE0_ORCCI</name>
<sequence length="163" mass="18215">MGLSKGFSTSVLFLFLLHLQFSSSQHFEHFNRLETRVNTLNTTIRNHQKQIDILAADIIAQQIIHDADISSLKRQLDSVKNQTEALLKTTQKNADNIADANAQILGTELLLLEQVALVEKLNKSNEIWRANFQVVNRTFAELKKKLTLVVPVRGGGGIATIVV</sequence>
<accession>A0A1D2MSE0</accession>
<evidence type="ECO:0000313" key="3">
    <source>
        <dbReference type="EMBL" id="ODM95811.1"/>
    </source>
</evidence>
<evidence type="ECO:0000256" key="2">
    <source>
        <dbReference type="SAM" id="SignalP"/>
    </source>
</evidence>
<feature type="signal peptide" evidence="2">
    <location>
        <begin position="1"/>
        <end position="24"/>
    </location>
</feature>
<evidence type="ECO:0000313" key="4">
    <source>
        <dbReference type="Proteomes" id="UP000094527"/>
    </source>
</evidence>
<organism evidence="3 4">
    <name type="scientific">Orchesella cincta</name>
    <name type="common">Springtail</name>
    <name type="synonym">Podura cincta</name>
    <dbReference type="NCBI Taxonomy" id="48709"/>
    <lineage>
        <taxon>Eukaryota</taxon>
        <taxon>Metazoa</taxon>
        <taxon>Ecdysozoa</taxon>
        <taxon>Arthropoda</taxon>
        <taxon>Hexapoda</taxon>
        <taxon>Collembola</taxon>
        <taxon>Entomobryomorpha</taxon>
        <taxon>Entomobryoidea</taxon>
        <taxon>Orchesellidae</taxon>
        <taxon>Orchesellinae</taxon>
        <taxon>Orchesella</taxon>
    </lineage>
</organism>
<dbReference type="EMBL" id="LJIJ01000617">
    <property type="protein sequence ID" value="ODM95811.1"/>
    <property type="molecule type" value="Genomic_DNA"/>
</dbReference>
<dbReference type="Proteomes" id="UP000094527">
    <property type="component" value="Unassembled WGS sequence"/>
</dbReference>
<comment type="caution">
    <text evidence="3">The sequence shown here is derived from an EMBL/GenBank/DDBJ whole genome shotgun (WGS) entry which is preliminary data.</text>
</comment>
<protein>
    <submittedName>
        <fullName evidence="3">Uncharacterized protein</fullName>
    </submittedName>
</protein>
<reference evidence="3 4" key="1">
    <citation type="journal article" date="2016" name="Genome Biol. Evol.">
        <title>Gene Family Evolution Reflects Adaptation to Soil Environmental Stressors in the Genome of the Collembolan Orchesella cincta.</title>
        <authorList>
            <person name="Faddeeva-Vakhrusheva A."/>
            <person name="Derks M.F."/>
            <person name="Anvar S.Y."/>
            <person name="Agamennone V."/>
            <person name="Suring W."/>
            <person name="Smit S."/>
            <person name="van Straalen N.M."/>
            <person name="Roelofs D."/>
        </authorList>
    </citation>
    <scope>NUCLEOTIDE SEQUENCE [LARGE SCALE GENOMIC DNA]</scope>
    <source>
        <tissue evidence="3">Mixed pool</tissue>
    </source>
</reference>
<keyword evidence="2" id="KW-0732">Signal</keyword>
<dbReference type="OMA" id="NEIWRAN"/>